<feature type="domain" description="RCK C-terminal" evidence="8">
    <location>
        <begin position="298"/>
        <end position="382"/>
    </location>
</feature>
<feature type="transmembrane region" description="Helical" evidence="7">
    <location>
        <begin position="529"/>
        <end position="547"/>
    </location>
</feature>
<dbReference type="GO" id="GO:0006813">
    <property type="term" value="P:potassium ion transport"/>
    <property type="evidence" value="ECO:0007669"/>
    <property type="project" value="InterPro"/>
</dbReference>
<proteinExistence type="predicted"/>
<evidence type="ECO:0000256" key="5">
    <source>
        <dbReference type="ARBA" id="ARBA00022989"/>
    </source>
</evidence>
<evidence type="ECO:0000256" key="6">
    <source>
        <dbReference type="ARBA" id="ARBA00023136"/>
    </source>
</evidence>
<dbReference type="PANTHER" id="PTHR43652:SF2">
    <property type="entry name" value="BASIC AMINO ACID ANTIPORTER YFCC-RELATED"/>
    <property type="match status" value="1"/>
</dbReference>
<dbReference type="PROSITE" id="PS51202">
    <property type="entry name" value="RCK_C"/>
    <property type="match status" value="2"/>
</dbReference>
<dbReference type="InterPro" id="IPR006037">
    <property type="entry name" value="RCK_C"/>
</dbReference>
<evidence type="ECO:0000256" key="4">
    <source>
        <dbReference type="ARBA" id="ARBA00022737"/>
    </source>
</evidence>
<comment type="caution">
    <text evidence="9">The sequence shown here is derived from an EMBL/GenBank/DDBJ whole genome shotgun (WGS) entry which is preliminary data.</text>
</comment>
<dbReference type="Pfam" id="PF03600">
    <property type="entry name" value="CitMHS"/>
    <property type="match status" value="1"/>
</dbReference>
<gene>
    <name evidence="9" type="ORF">BXY66_0909</name>
</gene>
<evidence type="ECO:0000256" key="7">
    <source>
        <dbReference type="SAM" id="Phobius"/>
    </source>
</evidence>
<dbReference type="Pfam" id="PF02080">
    <property type="entry name" value="TrkA_C"/>
    <property type="match status" value="2"/>
</dbReference>
<keyword evidence="5 7" id="KW-1133">Transmembrane helix</keyword>
<dbReference type="Proteomes" id="UP000295673">
    <property type="component" value="Unassembled WGS sequence"/>
</dbReference>
<dbReference type="GO" id="GO:0008324">
    <property type="term" value="F:monoatomic cation transmembrane transporter activity"/>
    <property type="evidence" value="ECO:0007669"/>
    <property type="project" value="InterPro"/>
</dbReference>
<evidence type="ECO:0000256" key="2">
    <source>
        <dbReference type="ARBA" id="ARBA00022448"/>
    </source>
</evidence>
<feature type="transmembrane region" description="Helical" evidence="7">
    <location>
        <begin position="568"/>
        <end position="588"/>
    </location>
</feature>
<feature type="transmembrane region" description="Helical" evidence="7">
    <location>
        <begin position="475"/>
        <end position="495"/>
    </location>
</feature>
<protein>
    <submittedName>
        <fullName evidence="9">Di/tricarboxylate transporter</fullName>
    </submittedName>
</protein>
<name>A0A4R1NUD3_9RHOB</name>
<feature type="transmembrane region" description="Helical" evidence="7">
    <location>
        <begin position="400"/>
        <end position="433"/>
    </location>
</feature>
<comment type="subcellular location">
    <subcellularLocation>
        <location evidence="1">Membrane</location>
        <topology evidence="1">Multi-pass membrane protein</topology>
    </subcellularLocation>
</comment>
<evidence type="ECO:0000256" key="3">
    <source>
        <dbReference type="ARBA" id="ARBA00022692"/>
    </source>
</evidence>
<dbReference type="OrthoDB" id="9809303at2"/>
<feature type="transmembrane region" description="Helical" evidence="7">
    <location>
        <begin position="139"/>
        <end position="160"/>
    </location>
</feature>
<keyword evidence="6 7" id="KW-0472">Membrane</keyword>
<sequence>MTTDQIILFSLFGLVFAMLLWGRFRYDLVAFAALMAGVVLGVVPTKDAFSGFGHPATLIVALVLVVSAGLVRSGAVFLITRTLVDSARSLGAHIAIIGSIGAVLSAFMNNVAALALLMPVDIQTARKAGRSPAKSLMPLSFATILGGMATLIGTPPNIIIASIREEATGEPFGMFDFAPVGGITAIVGLAFVALIGWRLIPARDDAGKKAAEIGQYIAELTVPAESRLIGKRLAELESDAEDADVNVIGLMRDGKRRYGAARNSILQEGDALVLEASPDALDEFRSALSLNFSDQKREEHLKAAGDGLDIIEVVVPDNARIAGKSAQALGLAWRQGAVLMGISREGRRIRTQIRKTVVQPGDILLILVQKNRGADVTDWLGCLPLADRGLVVTANGKMWLAIGLFVGAVAAASLGLIYLPVALGLVVVAYVLAKIVPISELYTHIEWPVVVLLGSMIPLGAALDSSGGTSLIANGLVDLTSGLPAWAVLTVLMLVTMTLSDVLNNTATTIVAAPVGIQMANTLGVSADPFLMAVAVAASSAFLTPIGHKNNTLILGPGGYRFGDYWRMGLPLEILVVAVSIPAILVFWPM</sequence>
<dbReference type="GO" id="GO:0005886">
    <property type="term" value="C:plasma membrane"/>
    <property type="evidence" value="ECO:0007669"/>
    <property type="project" value="TreeGrafter"/>
</dbReference>
<evidence type="ECO:0000313" key="9">
    <source>
        <dbReference type="EMBL" id="TCL08868.1"/>
    </source>
</evidence>
<feature type="transmembrane region" description="Helical" evidence="7">
    <location>
        <begin position="28"/>
        <end position="45"/>
    </location>
</feature>
<feature type="transmembrane region" description="Helical" evidence="7">
    <location>
        <begin position="180"/>
        <end position="200"/>
    </location>
</feature>
<feature type="transmembrane region" description="Helical" evidence="7">
    <location>
        <begin position="57"/>
        <end position="80"/>
    </location>
</feature>
<dbReference type="InterPro" id="IPR036721">
    <property type="entry name" value="RCK_C_sf"/>
</dbReference>
<evidence type="ECO:0000256" key="1">
    <source>
        <dbReference type="ARBA" id="ARBA00004141"/>
    </source>
</evidence>
<organism evidence="9 10">
    <name type="scientific">Shimia isoporae</name>
    <dbReference type="NCBI Taxonomy" id="647720"/>
    <lineage>
        <taxon>Bacteria</taxon>
        <taxon>Pseudomonadati</taxon>
        <taxon>Pseudomonadota</taxon>
        <taxon>Alphaproteobacteria</taxon>
        <taxon>Rhodobacterales</taxon>
        <taxon>Roseobacteraceae</taxon>
    </lineage>
</organism>
<reference evidence="9 10" key="1">
    <citation type="submission" date="2019-03" db="EMBL/GenBank/DDBJ databases">
        <title>Genomic Encyclopedia of Archaeal and Bacterial Type Strains, Phase II (KMG-II): from individual species to whole genera.</title>
        <authorList>
            <person name="Goeker M."/>
        </authorList>
    </citation>
    <scope>NUCLEOTIDE SEQUENCE [LARGE SCALE GENOMIC DNA]</scope>
    <source>
        <strain evidence="9 10">DSM 26433</strain>
    </source>
</reference>
<keyword evidence="3 7" id="KW-0812">Transmembrane</keyword>
<keyword evidence="10" id="KW-1185">Reference proteome</keyword>
<feature type="transmembrane region" description="Helical" evidence="7">
    <location>
        <begin position="5"/>
        <end position="22"/>
    </location>
</feature>
<dbReference type="RefSeq" id="WP_132858957.1">
    <property type="nucleotide sequence ID" value="NZ_SMGR01000001.1"/>
</dbReference>
<accession>A0A4R1NUD3</accession>
<dbReference type="AlphaFoldDB" id="A0A4R1NUD3"/>
<dbReference type="SUPFAM" id="SSF116726">
    <property type="entry name" value="TrkA C-terminal domain-like"/>
    <property type="match status" value="2"/>
</dbReference>
<dbReference type="Gene3D" id="3.30.70.1450">
    <property type="entry name" value="Regulator of K+ conductance, C-terminal domain"/>
    <property type="match status" value="2"/>
</dbReference>
<evidence type="ECO:0000259" key="8">
    <source>
        <dbReference type="PROSITE" id="PS51202"/>
    </source>
</evidence>
<feature type="transmembrane region" description="Helical" evidence="7">
    <location>
        <begin position="92"/>
        <end position="118"/>
    </location>
</feature>
<keyword evidence="4" id="KW-0677">Repeat</keyword>
<feature type="domain" description="RCK C-terminal" evidence="8">
    <location>
        <begin position="204"/>
        <end position="290"/>
    </location>
</feature>
<dbReference type="InterPro" id="IPR004680">
    <property type="entry name" value="Cit_transptr-like_dom"/>
</dbReference>
<dbReference type="InterPro" id="IPR051679">
    <property type="entry name" value="DASS-Related_Transporters"/>
</dbReference>
<keyword evidence="2" id="KW-0813">Transport</keyword>
<dbReference type="PANTHER" id="PTHR43652">
    <property type="entry name" value="BASIC AMINO ACID ANTIPORTER YFCC-RELATED"/>
    <property type="match status" value="1"/>
</dbReference>
<evidence type="ECO:0000313" key="10">
    <source>
        <dbReference type="Proteomes" id="UP000295673"/>
    </source>
</evidence>
<feature type="transmembrane region" description="Helical" evidence="7">
    <location>
        <begin position="445"/>
        <end position="463"/>
    </location>
</feature>
<dbReference type="EMBL" id="SMGR01000001">
    <property type="protein sequence ID" value="TCL08868.1"/>
    <property type="molecule type" value="Genomic_DNA"/>
</dbReference>